<dbReference type="Pfam" id="PF01471">
    <property type="entry name" value="PG_binding_1"/>
    <property type="match status" value="1"/>
</dbReference>
<dbReference type="InterPro" id="IPR036366">
    <property type="entry name" value="PGBDSf"/>
</dbReference>
<dbReference type="AlphaFoldDB" id="A0A9P0GEF9"/>
<accession>A0A9P0GEF9</accession>
<feature type="domain" description="Peptidoglycan binding-like" evidence="3">
    <location>
        <begin position="41"/>
        <end position="94"/>
    </location>
</feature>
<dbReference type="InterPro" id="IPR036365">
    <property type="entry name" value="PGBD-like_sf"/>
</dbReference>
<dbReference type="Proteomes" id="UP001153636">
    <property type="component" value="Chromosome 2"/>
</dbReference>
<dbReference type="EMBL" id="OV651814">
    <property type="protein sequence ID" value="CAH1106417.1"/>
    <property type="molecule type" value="Genomic_DNA"/>
</dbReference>
<keyword evidence="2" id="KW-0732">Signal</keyword>
<feature type="non-terminal residue" evidence="4">
    <location>
        <position position="1"/>
    </location>
</feature>
<organism evidence="4 5">
    <name type="scientific">Psylliodes chrysocephalus</name>
    <dbReference type="NCBI Taxonomy" id="3402493"/>
    <lineage>
        <taxon>Eukaryota</taxon>
        <taxon>Metazoa</taxon>
        <taxon>Ecdysozoa</taxon>
        <taxon>Arthropoda</taxon>
        <taxon>Hexapoda</taxon>
        <taxon>Insecta</taxon>
        <taxon>Pterygota</taxon>
        <taxon>Neoptera</taxon>
        <taxon>Endopterygota</taxon>
        <taxon>Coleoptera</taxon>
        <taxon>Polyphaga</taxon>
        <taxon>Cucujiformia</taxon>
        <taxon>Chrysomeloidea</taxon>
        <taxon>Chrysomelidae</taxon>
        <taxon>Galerucinae</taxon>
        <taxon>Alticini</taxon>
        <taxon>Psylliodes</taxon>
    </lineage>
</organism>
<dbReference type="GO" id="GO:0030198">
    <property type="term" value="P:extracellular matrix organization"/>
    <property type="evidence" value="ECO:0007669"/>
    <property type="project" value="TreeGrafter"/>
</dbReference>
<evidence type="ECO:0000259" key="3">
    <source>
        <dbReference type="Pfam" id="PF01471"/>
    </source>
</evidence>
<dbReference type="InterPro" id="IPR002477">
    <property type="entry name" value="Peptidoglycan-bd-like"/>
</dbReference>
<feature type="signal peptide" evidence="2">
    <location>
        <begin position="1"/>
        <end position="28"/>
    </location>
</feature>
<dbReference type="GO" id="GO:0005615">
    <property type="term" value="C:extracellular space"/>
    <property type="evidence" value="ECO:0007669"/>
    <property type="project" value="TreeGrafter"/>
</dbReference>
<evidence type="ECO:0000313" key="4">
    <source>
        <dbReference type="EMBL" id="CAH1106417.1"/>
    </source>
</evidence>
<evidence type="ECO:0000313" key="5">
    <source>
        <dbReference type="Proteomes" id="UP001153636"/>
    </source>
</evidence>
<keyword evidence="1" id="KW-0482">Metalloprotease</keyword>
<dbReference type="GO" id="GO:0004222">
    <property type="term" value="F:metalloendopeptidase activity"/>
    <property type="evidence" value="ECO:0007669"/>
    <property type="project" value="TreeGrafter"/>
</dbReference>
<keyword evidence="5" id="KW-1185">Reference proteome</keyword>
<keyword evidence="1" id="KW-0645">Protease</keyword>
<protein>
    <recommendedName>
        <fullName evidence="3">Peptidoglycan binding-like domain-containing protein</fullName>
    </recommendedName>
</protein>
<feature type="non-terminal residue" evidence="4">
    <location>
        <position position="115"/>
    </location>
</feature>
<keyword evidence="1" id="KW-0378">Hydrolase</keyword>
<evidence type="ECO:0000256" key="1">
    <source>
        <dbReference type="ARBA" id="ARBA00023049"/>
    </source>
</evidence>
<proteinExistence type="predicted"/>
<dbReference type="GO" id="GO:0030574">
    <property type="term" value="P:collagen catabolic process"/>
    <property type="evidence" value="ECO:0007669"/>
    <property type="project" value="TreeGrafter"/>
</dbReference>
<feature type="chain" id="PRO_5040165547" description="Peptidoglycan binding-like domain-containing protein" evidence="2">
    <location>
        <begin position="29"/>
        <end position="115"/>
    </location>
</feature>
<reference evidence="4" key="1">
    <citation type="submission" date="2022-01" db="EMBL/GenBank/DDBJ databases">
        <authorList>
            <person name="King R."/>
        </authorList>
    </citation>
    <scope>NUCLEOTIDE SEQUENCE</scope>
</reference>
<dbReference type="SUPFAM" id="SSF47090">
    <property type="entry name" value="PGBD-like"/>
    <property type="match status" value="1"/>
</dbReference>
<evidence type="ECO:0000256" key="2">
    <source>
        <dbReference type="SAM" id="SignalP"/>
    </source>
</evidence>
<sequence>CVCRKRWRWYRSAFVLIVFCFCLSASEGNFTRIKRETLSESLEVYLMNYGYMEKSKDGAFALRTEESVQNSLRELQEFAGLPATGRLDNRTLKLINTPRCGMPDRVMRSRSKRFT</sequence>
<name>A0A9P0GEF9_9CUCU</name>
<dbReference type="OrthoDB" id="406838at2759"/>
<dbReference type="PANTHER" id="PTHR10201:SF308">
    <property type="entry name" value="MATRIX METALLOPROTEINASE 2"/>
    <property type="match status" value="1"/>
</dbReference>
<dbReference type="Gene3D" id="1.10.101.10">
    <property type="entry name" value="PGBD-like superfamily/PGBD"/>
    <property type="match status" value="1"/>
</dbReference>
<gene>
    <name evidence="4" type="ORF">PSYICH_LOCUS7159</name>
</gene>
<dbReference type="PANTHER" id="PTHR10201">
    <property type="entry name" value="MATRIX METALLOPROTEINASE"/>
    <property type="match status" value="1"/>
</dbReference>